<accession>A0A382RI82</accession>
<dbReference type="EMBL" id="UINC01121488">
    <property type="protein sequence ID" value="SVC96688.1"/>
    <property type="molecule type" value="Genomic_DNA"/>
</dbReference>
<gene>
    <name evidence="2" type="ORF">METZ01_LOCUS349542</name>
</gene>
<organism evidence="2">
    <name type="scientific">marine metagenome</name>
    <dbReference type="NCBI Taxonomy" id="408172"/>
    <lineage>
        <taxon>unclassified sequences</taxon>
        <taxon>metagenomes</taxon>
        <taxon>ecological metagenomes</taxon>
    </lineage>
</organism>
<sequence>LGDRARRRECRGPEPYPVTCRPVRRKKYKFRCSKSRPGADGTLGGLGQSHGAGHETDHRGSRQIGAIFNSARPHCRNGRSRKFVCDARLAADAFRQRNPDRNRWWPAETADGPVAEPL</sequence>
<feature type="compositionally biased region" description="Gly residues" evidence="1">
    <location>
        <begin position="41"/>
        <end position="50"/>
    </location>
</feature>
<evidence type="ECO:0000256" key="1">
    <source>
        <dbReference type="SAM" id="MobiDB-lite"/>
    </source>
</evidence>
<reference evidence="2" key="1">
    <citation type="submission" date="2018-05" db="EMBL/GenBank/DDBJ databases">
        <authorList>
            <person name="Lanie J.A."/>
            <person name="Ng W.-L."/>
            <person name="Kazmierczak K.M."/>
            <person name="Andrzejewski T.M."/>
            <person name="Davidsen T.M."/>
            <person name="Wayne K.J."/>
            <person name="Tettelin H."/>
            <person name="Glass J.I."/>
            <person name="Rusch D."/>
            <person name="Podicherti R."/>
            <person name="Tsui H.-C.T."/>
            <person name="Winkler M.E."/>
        </authorList>
    </citation>
    <scope>NUCLEOTIDE SEQUENCE</scope>
</reference>
<feature type="non-terminal residue" evidence="2">
    <location>
        <position position="1"/>
    </location>
</feature>
<dbReference type="AlphaFoldDB" id="A0A382RI82"/>
<feature type="region of interest" description="Disordered" evidence="1">
    <location>
        <begin position="31"/>
        <end position="59"/>
    </location>
</feature>
<name>A0A382RI82_9ZZZZ</name>
<protein>
    <submittedName>
        <fullName evidence="2">Uncharacterized protein</fullName>
    </submittedName>
</protein>
<feature type="region of interest" description="Disordered" evidence="1">
    <location>
        <begin position="96"/>
        <end position="118"/>
    </location>
</feature>
<proteinExistence type="predicted"/>
<feature type="non-terminal residue" evidence="2">
    <location>
        <position position="118"/>
    </location>
</feature>
<evidence type="ECO:0000313" key="2">
    <source>
        <dbReference type="EMBL" id="SVC96688.1"/>
    </source>
</evidence>